<sequence length="275" mass="29216">MCAAWDQTPGTPWFSYCPPNADWSDPMYNWCQIPWCYVDESCDSKIATTVFSGSTTAYYSYLTCGNSPDCYSDGPDGSYGNGTTGCPYDPSGEGDNKVSKSSCACKYQGSTLPMSLYSAYPSSDPGKYQNFSGITLYGSSCAAWDQSPNTPWYSSCPSGADWCSHAYNWCQLPWCYVDDACPTKIASSVFQGSSTAFYSYDTCLDTPDCYTKSTRPADYADLPATCPFDSNDNGWATAQTCSAWTATPADASAALGKAAPGAAAAACAAAFVLGA</sequence>
<evidence type="ECO:0000313" key="1">
    <source>
        <dbReference type="EMBL" id="CAE0577749.1"/>
    </source>
</evidence>
<organism evidence="1">
    <name type="scientific">Strombidinopsis acuminata</name>
    <dbReference type="NCBI Taxonomy" id="141414"/>
    <lineage>
        <taxon>Eukaryota</taxon>
        <taxon>Sar</taxon>
        <taxon>Alveolata</taxon>
        <taxon>Ciliophora</taxon>
        <taxon>Intramacronucleata</taxon>
        <taxon>Spirotrichea</taxon>
        <taxon>Choreotrichia</taxon>
        <taxon>Choreotrichida</taxon>
        <taxon>Strombidinopsidae</taxon>
        <taxon>Strombidinopsis</taxon>
    </lineage>
</organism>
<accession>A0A7S3WTN7</accession>
<name>A0A7S3WTN7_9SPIT</name>
<gene>
    <name evidence="1" type="ORF">SACU0126_LOCUS23596</name>
</gene>
<protein>
    <submittedName>
        <fullName evidence="1">Uncharacterized protein</fullName>
    </submittedName>
</protein>
<dbReference type="AlphaFoldDB" id="A0A7S3WTN7"/>
<reference evidence="1" key="1">
    <citation type="submission" date="2021-01" db="EMBL/GenBank/DDBJ databases">
        <authorList>
            <person name="Corre E."/>
            <person name="Pelletier E."/>
            <person name="Niang G."/>
            <person name="Scheremetjew M."/>
            <person name="Finn R."/>
            <person name="Kale V."/>
            <person name="Holt S."/>
            <person name="Cochrane G."/>
            <person name="Meng A."/>
            <person name="Brown T."/>
            <person name="Cohen L."/>
        </authorList>
    </citation>
    <scope>NUCLEOTIDE SEQUENCE</scope>
    <source>
        <strain evidence="1">SPMC142</strain>
    </source>
</reference>
<proteinExistence type="predicted"/>
<dbReference type="EMBL" id="HBIQ01074063">
    <property type="protein sequence ID" value="CAE0577749.1"/>
    <property type="molecule type" value="Transcribed_RNA"/>
</dbReference>